<keyword evidence="2" id="KW-1185">Reference proteome</keyword>
<evidence type="ECO:0000313" key="1">
    <source>
        <dbReference type="EMBL" id="GIY13788.1"/>
    </source>
</evidence>
<protein>
    <submittedName>
        <fullName evidence="1">Uncharacterized protein</fullName>
    </submittedName>
</protein>
<sequence>MNNEHSILRPMHPRGKVFKPGTCTGVISQCFLGSEGRKGEEYGNGSIPAGSFAQECDTANEFPSSFERVTSVEYFGIIRMRINPPSLPPKEYFHFFTR</sequence>
<organism evidence="1 2">
    <name type="scientific">Caerostris darwini</name>
    <dbReference type="NCBI Taxonomy" id="1538125"/>
    <lineage>
        <taxon>Eukaryota</taxon>
        <taxon>Metazoa</taxon>
        <taxon>Ecdysozoa</taxon>
        <taxon>Arthropoda</taxon>
        <taxon>Chelicerata</taxon>
        <taxon>Arachnida</taxon>
        <taxon>Araneae</taxon>
        <taxon>Araneomorphae</taxon>
        <taxon>Entelegynae</taxon>
        <taxon>Araneoidea</taxon>
        <taxon>Araneidae</taxon>
        <taxon>Caerostris</taxon>
    </lineage>
</organism>
<comment type="caution">
    <text evidence="1">The sequence shown here is derived from an EMBL/GenBank/DDBJ whole genome shotgun (WGS) entry which is preliminary data.</text>
</comment>
<dbReference type="AlphaFoldDB" id="A0AAV4R159"/>
<evidence type="ECO:0000313" key="2">
    <source>
        <dbReference type="Proteomes" id="UP001054837"/>
    </source>
</evidence>
<proteinExistence type="predicted"/>
<dbReference type="EMBL" id="BPLQ01005287">
    <property type="protein sequence ID" value="GIY13788.1"/>
    <property type="molecule type" value="Genomic_DNA"/>
</dbReference>
<gene>
    <name evidence="1" type="ORF">CDAR_469341</name>
</gene>
<dbReference type="Proteomes" id="UP001054837">
    <property type="component" value="Unassembled WGS sequence"/>
</dbReference>
<name>A0AAV4R159_9ARAC</name>
<reference evidence="1 2" key="1">
    <citation type="submission" date="2021-06" db="EMBL/GenBank/DDBJ databases">
        <title>Caerostris darwini draft genome.</title>
        <authorList>
            <person name="Kono N."/>
            <person name="Arakawa K."/>
        </authorList>
    </citation>
    <scope>NUCLEOTIDE SEQUENCE [LARGE SCALE GENOMIC DNA]</scope>
</reference>
<accession>A0AAV4R159</accession>